<protein>
    <submittedName>
        <fullName evidence="8">Aminotransferase class I/II-fold pyridoxal phosphate-dependent enzyme</fullName>
    </submittedName>
</protein>
<proteinExistence type="inferred from homology"/>
<comment type="cofactor">
    <cofactor evidence="1">
        <name>pyridoxal 5'-phosphate</name>
        <dbReference type="ChEBI" id="CHEBI:597326"/>
    </cofactor>
</comment>
<name>A0ABW2EHD7_9BACI</name>
<reference evidence="9" key="1">
    <citation type="journal article" date="2019" name="Int. J. Syst. Evol. Microbiol.">
        <title>The Global Catalogue of Microorganisms (GCM) 10K type strain sequencing project: providing services to taxonomists for standard genome sequencing and annotation.</title>
        <authorList>
            <consortium name="The Broad Institute Genomics Platform"/>
            <consortium name="The Broad Institute Genome Sequencing Center for Infectious Disease"/>
            <person name="Wu L."/>
            <person name="Ma J."/>
        </authorList>
    </citation>
    <scope>NUCLEOTIDE SEQUENCE [LARGE SCALE GENOMIC DNA]</scope>
    <source>
        <strain evidence="9">CGMCC 4.1621</strain>
    </source>
</reference>
<dbReference type="Gene3D" id="3.40.640.10">
    <property type="entry name" value="Type I PLP-dependent aspartate aminotransferase-like (Major domain)"/>
    <property type="match status" value="1"/>
</dbReference>
<evidence type="ECO:0000256" key="5">
    <source>
        <dbReference type="ARBA" id="ARBA00023239"/>
    </source>
</evidence>
<dbReference type="Pfam" id="PF01276">
    <property type="entry name" value="OKR_DC_1"/>
    <property type="match status" value="1"/>
</dbReference>
<feature type="domain" description="Orn/Lys/Arg decarboxylases family 1 pyridoxal-P attachment site" evidence="6">
    <location>
        <begin position="8"/>
        <end position="332"/>
    </location>
</feature>
<dbReference type="Pfam" id="PF03711">
    <property type="entry name" value="OKR_DC_1_C"/>
    <property type="match status" value="1"/>
</dbReference>
<evidence type="ECO:0000259" key="7">
    <source>
        <dbReference type="Pfam" id="PF03711"/>
    </source>
</evidence>
<dbReference type="PANTHER" id="PTHR43277:SF3">
    <property type="entry name" value="DECARBOXYLASE, PUTATIVE-RELATED"/>
    <property type="match status" value="1"/>
</dbReference>
<comment type="caution">
    <text evidence="8">The sequence shown here is derived from an EMBL/GenBank/DDBJ whole genome shotgun (WGS) entry which is preliminary data.</text>
</comment>
<dbReference type="InterPro" id="IPR000310">
    <property type="entry name" value="Orn/Lys/Arg_deCO2ase_major_dom"/>
</dbReference>
<dbReference type="GO" id="GO:0008483">
    <property type="term" value="F:transaminase activity"/>
    <property type="evidence" value="ECO:0007669"/>
    <property type="project" value="UniProtKB-KW"/>
</dbReference>
<gene>
    <name evidence="8" type="ORF">ACFQIC_07700</name>
</gene>
<dbReference type="Proteomes" id="UP001596410">
    <property type="component" value="Unassembled WGS sequence"/>
</dbReference>
<keyword evidence="5" id="KW-0456">Lyase</keyword>
<accession>A0ABW2EHD7</accession>
<evidence type="ECO:0000256" key="4">
    <source>
        <dbReference type="ARBA" id="ARBA00022898"/>
    </source>
</evidence>
<dbReference type="RefSeq" id="WP_390217025.1">
    <property type="nucleotide sequence ID" value="NZ_JBHSZV010000018.1"/>
</dbReference>
<dbReference type="PANTHER" id="PTHR43277">
    <property type="entry name" value="ARGININE DECARBOXYLASE"/>
    <property type="match status" value="1"/>
</dbReference>
<evidence type="ECO:0000256" key="1">
    <source>
        <dbReference type="ARBA" id="ARBA00001933"/>
    </source>
</evidence>
<dbReference type="InterPro" id="IPR015424">
    <property type="entry name" value="PyrdxlP-dep_Trfase"/>
</dbReference>
<dbReference type="InterPro" id="IPR008286">
    <property type="entry name" value="Prn/Lys/Arg_de-COase_C"/>
</dbReference>
<dbReference type="InterPro" id="IPR015421">
    <property type="entry name" value="PyrdxlP-dep_Trfase_major"/>
</dbReference>
<feature type="domain" description="Orn/Lys/Arg decarboxylase C-terminal" evidence="7">
    <location>
        <begin position="401"/>
        <end position="460"/>
    </location>
</feature>
<keyword evidence="3" id="KW-0210">Decarboxylase</keyword>
<evidence type="ECO:0000313" key="9">
    <source>
        <dbReference type="Proteomes" id="UP001596410"/>
    </source>
</evidence>
<dbReference type="EMBL" id="JBHSZV010000018">
    <property type="protein sequence ID" value="MFC7061740.1"/>
    <property type="molecule type" value="Genomic_DNA"/>
</dbReference>
<keyword evidence="4" id="KW-0663">Pyridoxal phosphate</keyword>
<dbReference type="SUPFAM" id="SSF55904">
    <property type="entry name" value="Ornithine decarboxylase C-terminal domain"/>
    <property type="match status" value="1"/>
</dbReference>
<dbReference type="Gene3D" id="3.90.105.10">
    <property type="entry name" value="Molybdopterin biosynthesis moea protein, domain 2"/>
    <property type="match status" value="1"/>
</dbReference>
<evidence type="ECO:0000313" key="8">
    <source>
        <dbReference type="EMBL" id="MFC7061740.1"/>
    </source>
</evidence>
<evidence type="ECO:0000256" key="3">
    <source>
        <dbReference type="ARBA" id="ARBA00022793"/>
    </source>
</evidence>
<keyword evidence="9" id="KW-1185">Reference proteome</keyword>
<dbReference type="InterPro" id="IPR052357">
    <property type="entry name" value="Orn_Lys_Arg_decarboxylase-I"/>
</dbReference>
<evidence type="ECO:0000256" key="2">
    <source>
        <dbReference type="ARBA" id="ARBA00010671"/>
    </source>
</evidence>
<evidence type="ECO:0000259" key="6">
    <source>
        <dbReference type="Pfam" id="PF01276"/>
    </source>
</evidence>
<comment type="similarity">
    <text evidence="2">Belongs to the Orn/Lys/Arg decarboxylase class-I family.</text>
</comment>
<dbReference type="SUPFAM" id="SSF53383">
    <property type="entry name" value="PLP-dependent transferases"/>
    <property type="match status" value="1"/>
</dbReference>
<keyword evidence="8" id="KW-0808">Transferase</keyword>
<organism evidence="8 9">
    <name type="scientific">Halobacillus seohaensis</name>
    <dbReference type="NCBI Taxonomy" id="447421"/>
    <lineage>
        <taxon>Bacteria</taxon>
        <taxon>Bacillati</taxon>
        <taxon>Bacillota</taxon>
        <taxon>Bacilli</taxon>
        <taxon>Bacillales</taxon>
        <taxon>Bacillaceae</taxon>
        <taxon>Halobacillus</taxon>
    </lineage>
</organism>
<dbReference type="InterPro" id="IPR036633">
    <property type="entry name" value="Prn/Lys/Arg_de-COase_C_sf"/>
</dbReference>
<keyword evidence="8" id="KW-0032">Aminotransferase</keyword>
<sequence length="475" mass="53346">MVDQQNKTPLYDKLIQHGKKQPISFHVPGHKFGDVFSSRGEKAYSEILKLDATEITGLDDLHGTHGVIKQAQLLASDYFESDQTHFLVNGTTSGNLAAILATCGPGETVIVQRNCHKSIIHGLELAGAKPVFLMPQFEETTNRFSQINPNMIKQAFKEYPQARTVILTYPDYFGRAYSIKEVIEVIHAFHVPVIVDEAHGVHFKVGAPFPSPSLDEGADLVTQSAHKMAPAMTMASFLHIKGERISKSKVAYYLQVFQSSSPSYPIMASLDLARYFLSMYEDTHKNELISHVKELRGLLDESSELFRVMPLTLMDDPLKITLSPTGPHTGFEIAELLESQKVYPELATSDQVLLTVGLVPSIKLNSLKERLSQVNWELKNKQHHGTIRSEQISFPMLQTLDMNYQEMQQGTPVFVFWEVAVDRICAEAVMPYPPGIPLIMKGERVTESHKETVRSLQQQKAHFQNTAIDQGIWVF</sequence>